<evidence type="ECO:0000313" key="2">
    <source>
        <dbReference type="EMBL" id="KMZ89587.1"/>
    </source>
</evidence>
<evidence type="ECO:0000256" key="1">
    <source>
        <dbReference type="SAM" id="Phobius"/>
    </source>
</evidence>
<keyword evidence="1" id="KW-0812">Transmembrane</keyword>
<feature type="transmembrane region" description="Helical" evidence="1">
    <location>
        <begin position="294"/>
        <end position="318"/>
    </location>
</feature>
<dbReference type="InterPro" id="IPR008780">
    <property type="entry name" value="Plasmodium_Vir"/>
</dbReference>
<dbReference type="Proteomes" id="UP000053327">
    <property type="component" value="Unassembled WGS sequence"/>
</dbReference>
<keyword evidence="1" id="KW-0472">Membrane</keyword>
<gene>
    <name evidence="2" type="ORF">PVBG_03308</name>
</gene>
<organism evidence="2 3">
    <name type="scientific">Plasmodium vivax (strain Brazil I)</name>
    <dbReference type="NCBI Taxonomy" id="1033975"/>
    <lineage>
        <taxon>Eukaryota</taxon>
        <taxon>Sar</taxon>
        <taxon>Alveolata</taxon>
        <taxon>Apicomplexa</taxon>
        <taxon>Aconoidasida</taxon>
        <taxon>Haemosporida</taxon>
        <taxon>Plasmodiidae</taxon>
        <taxon>Plasmodium</taxon>
        <taxon>Plasmodium (Plasmodium)</taxon>
    </lineage>
</organism>
<sequence>MNSFLGDNYIDILNTKYYYRKLDNGWDICQKDAFYNKAKIELKRNDGLENDSDKILRALCYVYKNRLSDTLDSDKCNFLYFWLGTILLEKLIRKDFFHEIILKLFNTLLDDKDKQICQLPHSLMLKKDFEDFKLIFDSSEDYKSYSQHLLSPGISCSNKYKSYLDTHINNYSKFYNECELEKNGYEYCKAFSKYFPNNKKNLFSEFNCSLQLDEPKSVKFAEGRERELEQLQEEKSNRESPQKEKLTVAHTSVVESLALPPESSVIQSETGAFQMSSNSLPSDDPPSSITSKSITGAVSVAGALVPSYLLYNVIFIMINKYNALLYIS</sequence>
<proteinExistence type="predicted"/>
<dbReference type="EMBL" id="KQ234711">
    <property type="protein sequence ID" value="KMZ89587.1"/>
    <property type="molecule type" value="Genomic_DNA"/>
</dbReference>
<dbReference type="Pfam" id="PF05795">
    <property type="entry name" value="Plasmodium_Vir"/>
    <property type="match status" value="1"/>
</dbReference>
<accession>A0A0J9T4M0</accession>
<evidence type="ECO:0000313" key="3">
    <source>
        <dbReference type="Proteomes" id="UP000053327"/>
    </source>
</evidence>
<name>A0A0J9T4M0_PLAV1</name>
<keyword evidence="1" id="KW-1133">Transmembrane helix</keyword>
<dbReference type="AlphaFoldDB" id="A0A0J9T4M0"/>
<protein>
    <recommendedName>
        <fullName evidence="4">Variable surface protein Vir7-like protein</fullName>
    </recommendedName>
</protein>
<evidence type="ECO:0008006" key="4">
    <source>
        <dbReference type="Google" id="ProtNLM"/>
    </source>
</evidence>
<reference evidence="2 3" key="1">
    <citation type="submission" date="2011-08" db="EMBL/GenBank/DDBJ databases">
        <title>The Genome Sequence of Plasmodium vivax Brazil I.</title>
        <authorList>
            <consortium name="The Broad Institute Genome Sequencing Platform"/>
            <consortium name="The Broad Institute Genome Sequencing Center for Infectious Disease"/>
            <person name="Neafsey D."/>
            <person name="Carlton J."/>
            <person name="Barnwell J."/>
            <person name="Collins W."/>
            <person name="Escalante A."/>
            <person name="Mullikin J."/>
            <person name="Saul A."/>
            <person name="Guigo R."/>
            <person name="Camara F."/>
            <person name="Young S.K."/>
            <person name="Zeng Q."/>
            <person name="Gargeya S."/>
            <person name="Fitzgerald M."/>
            <person name="Haas B."/>
            <person name="Abouelleil A."/>
            <person name="Alvarado L."/>
            <person name="Arachchi H.M."/>
            <person name="Berlin A."/>
            <person name="Brown A."/>
            <person name="Chapman S.B."/>
            <person name="Chen Z."/>
            <person name="Dunbar C."/>
            <person name="Freedman E."/>
            <person name="Gearin G."/>
            <person name="Gellesch M."/>
            <person name="Goldberg J."/>
            <person name="Griggs A."/>
            <person name="Gujja S."/>
            <person name="Heiman D."/>
            <person name="Howarth C."/>
            <person name="Larson L."/>
            <person name="Lui A."/>
            <person name="MacDonald P.J.P."/>
            <person name="Montmayeur A."/>
            <person name="Murphy C."/>
            <person name="Neiman D."/>
            <person name="Pearson M."/>
            <person name="Priest M."/>
            <person name="Roberts A."/>
            <person name="Saif S."/>
            <person name="Shea T."/>
            <person name="Shenoy N."/>
            <person name="Sisk P."/>
            <person name="Stolte C."/>
            <person name="Sykes S."/>
            <person name="Wortman J."/>
            <person name="Nusbaum C."/>
            <person name="Birren B."/>
        </authorList>
    </citation>
    <scope>NUCLEOTIDE SEQUENCE [LARGE SCALE GENOMIC DNA]</scope>
    <source>
        <strain evidence="2 3">Brazil I</strain>
    </source>
</reference>